<reference evidence="7" key="1">
    <citation type="submission" date="2023-01" db="EMBL/GenBank/DDBJ databases">
        <title>The diversity of Class Acidimicrobiia in South China Sea sediment environments and the proposal of Iamia marina sp. nov., a novel species of the genus Iamia.</title>
        <authorList>
            <person name="He Y."/>
            <person name="Tian X."/>
        </authorList>
    </citation>
    <scope>NUCLEOTIDE SEQUENCE</scope>
    <source>
        <strain evidence="7">DSM 19957</strain>
    </source>
</reference>
<keyword evidence="1" id="KW-0472">Membrane</keyword>
<evidence type="ECO:0000259" key="4">
    <source>
        <dbReference type="PROSITE" id="PS50113"/>
    </source>
</evidence>
<dbReference type="NCBIfam" id="TIGR00254">
    <property type="entry name" value="GGDEF"/>
    <property type="match status" value="1"/>
</dbReference>
<dbReference type="NCBIfam" id="TIGR00229">
    <property type="entry name" value="sensory_box"/>
    <property type="match status" value="2"/>
</dbReference>
<dbReference type="InterPro" id="IPR000160">
    <property type="entry name" value="GGDEF_dom"/>
</dbReference>
<feature type="domain" description="EAL" evidence="5">
    <location>
        <begin position="902"/>
        <end position="1157"/>
    </location>
</feature>
<dbReference type="RefSeq" id="WP_272736649.1">
    <property type="nucleotide sequence ID" value="NZ_CP116942.1"/>
</dbReference>
<dbReference type="PROSITE" id="PS50112">
    <property type="entry name" value="PAS"/>
    <property type="match status" value="2"/>
</dbReference>
<dbReference type="KEGG" id="ima:PO878_00115"/>
<dbReference type="SMART" id="SM00086">
    <property type="entry name" value="PAC"/>
    <property type="match status" value="2"/>
</dbReference>
<keyword evidence="1" id="KW-1133">Transmembrane helix</keyword>
<dbReference type="Gene3D" id="3.30.450.20">
    <property type="entry name" value="PAS domain"/>
    <property type="match status" value="2"/>
</dbReference>
<dbReference type="Gene3D" id="3.20.20.450">
    <property type="entry name" value="EAL domain"/>
    <property type="match status" value="1"/>
</dbReference>
<dbReference type="CDD" id="cd00130">
    <property type="entry name" value="PAS"/>
    <property type="match status" value="2"/>
</dbReference>
<gene>
    <name evidence="7" type="ORF">PO878_00115</name>
</gene>
<feature type="transmembrane region" description="Helical" evidence="1">
    <location>
        <begin position="58"/>
        <end position="75"/>
    </location>
</feature>
<dbReference type="PROSITE" id="PS50113">
    <property type="entry name" value="PAC"/>
    <property type="match status" value="2"/>
</dbReference>
<evidence type="ECO:0000259" key="3">
    <source>
        <dbReference type="PROSITE" id="PS50112"/>
    </source>
</evidence>
<dbReference type="InterPro" id="IPR000700">
    <property type="entry name" value="PAS-assoc_C"/>
</dbReference>
<dbReference type="SMART" id="SM00052">
    <property type="entry name" value="EAL"/>
    <property type="match status" value="1"/>
</dbReference>
<feature type="transmembrane region" description="Helical" evidence="1">
    <location>
        <begin position="124"/>
        <end position="146"/>
    </location>
</feature>
<feature type="transmembrane region" description="Helical" evidence="1">
    <location>
        <begin position="158"/>
        <end position="179"/>
    </location>
</feature>
<dbReference type="Pfam" id="PF00989">
    <property type="entry name" value="PAS"/>
    <property type="match status" value="2"/>
</dbReference>
<feature type="domain" description="PAS" evidence="3">
    <location>
        <begin position="603"/>
        <end position="673"/>
    </location>
</feature>
<dbReference type="CDD" id="cd01949">
    <property type="entry name" value="GGDEF"/>
    <property type="match status" value="1"/>
</dbReference>
<dbReference type="InterPro" id="IPR001610">
    <property type="entry name" value="PAC"/>
</dbReference>
<dbReference type="SUPFAM" id="SSF55785">
    <property type="entry name" value="PYP-like sensor domain (PAS domain)"/>
    <property type="match status" value="2"/>
</dbReference>
<feature type="transmembrane region" description="Helical" evidence="1">
    <location>
        <begin position="33"/>
        <end position="51"/>
    </location>
</feature>
<dbReference type="InterPro" id="IPR013767">
    <property type="entry name" value="PAS_fold"/>
</dbReference>
<feature type="domain" description="PAS" evidence="3">
    <location>
        <begin position="478"/>
        <end position="548"/>
    </location>
</feature>
<sequence>MRRHRWRAFLVVGGALSALAALSGSEALIAADIQLVGWSSVVIGLLTVRASSGASRRAWVMFVGAAIAFLSGGIARAVHAGLAGVDRPFPSPADAIVVCGYLLLIAGSVLLGHLRSPDRDRAAIIDGSIVAVGAATVVWTTLLWPHVTDTAIPAPDRALNATYAILTTILLAMITRLAVGPGSRTICYRLLAGSIILIFIQDVLVTIGAVDSQESAAAQLVSPFIFVLFGAAALHPDLPRITEAPARFDVPLTKKRISLLVGALLINPLLVAVQVAMDREPTLEVAATSSVLMSMLVLARLVHLVRRQERATAQEQALRQANADLAVAPDRHAMLQATLAASVRLIGGPGGSARVSVLAHEDDHLAVTASTGWRSREALARRAPLSDTAAWLPAEGPEGSRSVEHEGAPLDVAAHAEEEVWSYVVALSSRRTDGEVLVITTREPLALVVRHALDALATTTGLALESAALSEALQRNRSERRFRALVENSSDLVVVVRTDGHISFVSAASRRLLGREEVSLVGESILLLPHPEDRGLMSDLLAEADSSTFGRPVEVRLHHVDGSPRWFELAARDLHDDPEIEGVVLNCREISDRKDAELRLFRSEARFRALVQNVSDVVAVIDDWGRFTYVSPAITELLGYRPEQLLDTPASAIIAGDQRDSAQETLLEVLRETGGPSPAPSIELTAVALDGTRRTLDVTVSDLRHDPAIHGIVLNARDITVRKQLESTLRHQAHHDALTGLANRTHFTELVEASASDGEANACVLFIDLDDFKTVNDSLGHAVGDELLVAVASRLQAGLPTEATPARLGGDEFAVFVRPTNDDLGPVGVALRLLHDLRTPFDINGWEIVVTASIGIAAVGAEGTTAEVVLRNADMAMYLAKERGKDRVELFEEAMHVSAFERLELKADLARAITSGQLALMYQPVVSLQTGRITGAEALVRWDHPRRGRLAPDAFIGIAEETGLIVQLGQWVLEEACQQLRTWQLTLPPDAALSMSVNLSVRQLEQASIVQSVRDAVDQFGLDPSTLTLEITETVIIDHMETDRSRLTALKELGVQIALDDFGVGYSSLRYVDDLPVDILKVDRSFVGGITDDQPTPVLEAIVALGGRLGVHTTAEGIEHPNQLSALKGIGCDLGQGYWFSPPVAADAFFELLMRNLEHGGFDTSSHDGEDSDNRDSR</sequence>
<evidence type="ECO:0000256" key="1">
    <source>
        <dbReference type="SAM" id="Phobius"/>
    </source>
</evidence>
<accession>A0AAE9YEE0</accession>
<feature type="signal peptide" evidence="2">
    <location>
        <begin position="1"/>
        <end position="20"/>
    </location>
</feature>
<evidence type="ECO:0000313" key="7">
    <source>
        <dbReference type="EMBL" id="WCO67127.1"/>
    </source>
</evidence>
<dbReference type="EMBL" id="CP116942">
    <property type="protein sequence ID" value="WCO67127.1"/>
    <property type="molecule type" value="Genomic_DNA"/>
</dbReference>
<protein>
    <submittedName>
        <fullName evidence="7">EAL domain-containing protein</fullName>
    </submittedName>
</protein>
<feature type="transmembrane region" description="Helical" evidence="1">
    <location>
        <begin position="216"/>
        <end position="236"/>
    </location>
</feature>
<dbReference type="PROSITE" id="PS50883">
    <property type="entry name" value="EAL"/>
    <property type="match status" value="1"/>
</dbReference>
<feature type="chain" id="PRO_5042159319" evidence="2">
    <location>
        <begin position="21"/>
        <end position="1178"/>
    </location>
</feature>
<dbReference type="SUPFAM" id="SSF55073">
    <property type="entry name" value="Nucleotide cyclase"/>
    <property type="match status" value="1"/>
</dbReference>
<dbReference type="InterPro" id="IPR043128">
    <property type="entry name" value="Rev_trsase/Diguanyl_cyclase"/>
</dbReference>
<dbReference type="Pfam" id="PF00990">
    <property type="entry name" value="GGDEF"/>
    <property type="match status" value="1"/>
</dbReference>
<dbReference type="InterPro" id="IPR035965">
    <property type="entry name" value="PAS-like_dom_sf"/>
</dbReference>
<proteinExistence type="predicted"/>
<dbReference type="InterPro" id="IPR029787">
    <property type="entry name" value="Nucleotide_cyclase"/>
</dbReference>
<dbReference type="Gene3D" id="3.30.70.270">
    <property type="match status" value="1"/>
</dbReference>
<dbReference type="PROSITE" id="PS50887">
    <property type="entry name" value="GGDEF"/>
    <property type="match status" value="1"/>
</dbReference>
<evidence type="ECO:0000259" key="6">
    <source>
        <dbReference type="PROSITE" id="PS50887"/>
    </source>
</evidence>
<evidence type="ECO:0000256" key="2">
    <source>
        <dbReference type="SAM" id="SignalP"/>
    </source>
</evidence>
<dbReference type="InterPro" id="IPR035919">
    <property type="entry name" value="EAL_sf"/>
</dbReference>
<dbReference type="CDD" id="cd01948">
    <property type="entry name" value="EAL"/>
    <property type="match status" value="1"/>
</dbReference>
<dbReference type="Proteomes" id="UP001216390">
    <property type="component" value="Chromosome"/>
</dbReference>
<feature type="domain" description="PAC" evidence="4">
    <location>
        <begin position="551"/>
        <end position="602"/>
    </location>
</feature>
<organism evidence="7 8">
    <name type="scientific">Iamia majanohamensis</name>
    <dbReference type="NCBI Taxonomy" id="467976"/>
    <lineage>
        <taxon>Bacteria</taxon>
        <taxon>Bacillati</taxon>
        <taxon>Actinomycetota</taxon>
        <taxon>Acidimicrobiia</taxon>
        <taxon>Acidimicrobiales</taxon>
        <taxon>Iamiaceae</taxon>
        <taxon>Iamia</taxon>
    </lineage>
</organism>
<dbReference type="SUPFAM" id="SSF141868">
    <property type="entry name" value="EAL domain-like"/>
    <property type="match status" value="1"/>
</dbReference>
<keyword evidence="8" id="KW-1185">Reference proteome</keyword>
<name>A0AAE9YEE0_9ACTN</name>
<dbReference type="SMART" id="SM00267">
    <property type="entry name" value="GGDEF"/>
    <property type="match status" value="1"/>
</dbReference>
<feature type="transmembrane region" description="Helical" evidence="1">
    <location>
        <begin position="186"/>
        <end position="210"/>
    </location>
</feature>
<keyword evidence="1" id="KW-0812">Transmembrane</keyword>
<dbReference type="PANTHER" id="PTHR44757:SF2">
    <property type="entry name" value="BIOFILM ARCHITECTURE MAINTENANCE PROTEIN MBAA"/>
    <property type="match status" value="1"/>
</dbReference>
<dbReference type="Pfam" id="PF00563">
    <property type="entry name" value="EAL"/>
    <property type="match status" value="1"/>
</dbReference>
<dbReference type="GO" id="GO:0006355">
    <property type="term" value="P:regulation of DNA-templated transcription"/>
    <property type="evidence" value="ECO:0007669"/>
    <property type="project" value="InterPro"/>
</dbReference>
<dbReference type="InterPro" id="IPR000014">
    <property type="entry name" value="PAS"/>
</dbReference>
<feature type="domain" description="GGDEF" evidence="6">
    <location>
        <begin position="760"/>
        <end position="893"/>
    </location>
</feature>
<feature type="transmembrane region" description="Helical" evidence="1">
    <location>
        <begin position="257"/>
        <end position="277"/>
    </location>
</feature>
<dbReference type="PANTHER" id="PTHR44757">
    <property type="entry name" value="DIGUANYLATE CYCLASE DGCP"/>
    <property type="match status" value="1"/>
</dbReference>
<keyword evidence="2" id="KW-0732">Signal</keyword>
<evidence type="ECO:0000259" key="5">
    <source>
        <dbReference type="PROSITE" id="PS50883"/>
    </source>
</evidence>
<dbReference type="SMART" id="SM00091">
    <property type="entry name" value="PAS"/>
    <property type="match status" value="2"/>
</dbReference>
<dbReference type="AlphaFoldDB" id="A0AAE9YEE0"/>
<dbReference type="InterPro" id="IPR001633">
    <property type="entry name" value="EAL_dom"/>
</dbReference>
<feature type="domain" description="PAC" evidence="4">
    <location>
        <begin position="680"/>
        <end position="731"/>
    </location>
</feature>
<feature type="transmembrane region" description="Helical" evidence="1">
    <location>
        <begin position="95"/>
        <end position="112"/>
    </location>
</feature>
<dbReference type="InterPro" id="IPR052155">
    <property type="entry name" value="Biofilm_reg_signaling"/>
</dbReference>
<evidence type="ECO:0000313" key="8">
    <source>
        <dbReference type="Proteomes" id="UP001216390"/>
    </source>
</evidence>